<feature type="region of interest" description="Disordered" evidence="4">
    <location>
        <begin position="178"/>
        <end position="214"/>
    </location>
</feature>
<gene>
    <name evidence="5" type="primary">RAS1_0</name>
    <name evidence="5" type="ORF">LOC62_02G002504</name>
</gene>
<dbReference type="AlphaFoldDB" id="A0AAF0Y6Y1"/>
<evidence type="ECO:0000313" key="5">
    <source>
        <dbReference type="EMBL" id="WOO78966.1"/>
    </source>
</evidence>
<dbReference type="PROSITE" id="PS51420">
    <property type="entry name" value="RHO"/>
    <property type="match status" value="1"/>
</dbReference>
<feature type="compositionally biased region" description="Basic and acidic residues" evidence="4">
    <location>
        <begin position="178"/>
        <end position="190"/>
    </location>
</feature>
<dbReference type="InterPro" id="IPR027417">
    <property type="entry name" value="P-loop_NTPase"/>
</dbReference>
<feature type="compositionally biased region" description="Basic and acidic residues" evidence="4">
    <location>
        <begin position="197"/>
        <end position="213"/>
    </location>
</feature>
<comment type="subcellular location">
    <subcellularLocation>
        <location evidence="1">Cell membrane</location>
        <topology evidence="1">Lipid-anchor</topology>
        <orientation evidence="1">Cytoplasmic side</orientation>
    </subcellularLocation>
</comment>
<evidence type="ECO:0000256" key="3">
    <source>
        <dbReference type="ARBA" id="ARBA00023134"/>
    </source>
</evidence>
<dbReference type="EMBL" id="CP086715">
    <property type="protein sequence ID" value="WOO78966.1"/>
    <property type="molecule type" value="Genomic_DNA"/>
</dbReference>
<dbReference type="GO" id="GO:0003924">
    <property type="term" value="F:GTPase activity"/>
    <property type="evidence" value="ECO:0007669"/>
    <property type="project" value="InterPro"/>
</dbReference>
<dbReference type="PROSITE" id="PS51419">
    <property type="entry name" value="RAB"/>
    <property type="match status" value="1"/>
</dbReference>
<dbReference type="PRINTS" id="PR00449">
    <property type="entry name" value="RASTRNSFRMNG"/>
</dbReference>
<protein>
    <submittedName>
        <fullName evidence="5">Ras-like protein 1</fullName>
    </submittedName>
</protein>
<dbReference type="GO" id="GO:0005886">
    <property type="term" value="C:plasma membrane"/>
    <property type="evidence" value="ECO:0007669"/>
    <property type="project" value="UniProtKB-SubCell"/>
</dbReference>
<dbReference type="InterPro" id="IPR005225">
    <property type="entry name" value="Small_GTP-bd"/>
</dbReference>
<accession>A0AAF0Y6Y1</accession>
<dbReference type="InterPro" id="IPR001806">
    <property type="entry name" value="Small_GTPase"/>
</dbReference>
<evidence type="ECO:0000256" key="1">
    <source>
        <dbReference type="ARBA" id="ARBA00004342"/>
    </source>
</evidence>
<evidence type="ECO:0000313" key="6">
    <source>
        <dbReference type="Proteomes" id="UP000827549"/>
    </source>
</evidence>
<dbReference type="SMART" id="SM00173">
    <property type="entry name" value="RAS"/>
    <property type="match status" value="1"/>
</dbReference>
<dbReference type="Proteomes" id="UP000827549">
    <property type="component" value="Chromosome 2"/>
</dbReference>
<organism evidence="5 6">
    <name type="scientific">Vanrija pseudolonga</name>
    <dbReference type="NCBI Taxonomy" id="143232"/>
    <lineage>
        <taxon>Eukaryota</taxon>
        <taxon>Fungi</taxon>
        <taxon>Dikarya</taxon>
        <taxon>Basidiomycota</taxon>
        <taxon>Agaricomycotina</taxon>
        <taxon>Tremellomycetes</taxon>
        <taxon>Trichosporonales</taxon>
        <taxon>Trichosporonaceae</taxon>
        <taxon>Vanrija</taxon>
    </lineage>
</organism>
<dbReference type="SUPFAM" id="SSF52540">
    <property type="entry name" value="P-loop containing nucleoside triphosphate hydrolases"/>
    <property type="match status" value="1"/>
</dbReference>
<dbReference type="FunFam" id="3.40.50.300:FF:001423">
    <property type="entry name" value="Ras family GTPase"/>
    <property type="match status" value="1"/>
</dbReference>
<dbReference type="GeneID" id="87805751"/>
<dbReference type="RefSeq" id="XP_062624998.1">
    <property type="nucleotide sequence ID" value="XM_062769014.1"/>
</dbReference>
<dbReference type="SMART" id="SM00174">
    <property type="entry name" value="RHO"/>
    <property type="match status" value="1"/>
</dbReference>
<dbReference type="InterPro" id="IPR020849">
    <property type="entry name" value="Small_GTPase_Ras-type"/>
</dbReference>
<reference evidence="5" key="1">
    <citation type="submission" date="2023-10" db="EMBL/GenBank/DDBJ databases">
        <authorList>
            <person name="Noh H."/>
        </authorList>
    </citation>
    <scope>NUCLEOTIDE SEQUENCE</scope>
    <source>
        <strain evidence="5">DUCC4014</strain>
    </source>
</reference>
<dbReference type="PANTHER" id="PTHR24070">
    <property type="entry name" value="RAS, DI-RAS, AND RHEB FAMILY MEMBERS OF SMALL GTPASE SUPERFAMILY"/>
    <property type="match status" value="1"/>
</dbReference>
<dbReference type="Gene3D" id="3.40.50.300">
    <property type="entry name" value="P-loop containing nucleotide triphosphate hydrolases"/>
    <property type="match status" value="1"/>
</dbReference>
<evidence type="ECO:0000256" key="2">
    <source>
        <dbReference type="ARBA" id="ARBA00022741"/>
    </source>
</evidence>
<dbReference type="NCBIfam" id="TIGR00231">
    <property type="entry name" value="small_GTP"/>
    <property type="match status" value="1"/>
</dbReference>
<keyword evidence="3" id="KW-0342">GTP-binding</keyword>
<keyword evidence="6" id="KW-1185">Reference proteome</keyword>
<proteinExistence type="predicted"/>
<name>A0AAF0Y6Y1_9TREE</name>
<dbReference type="CDD" id="cd00876">
    <property type="entry name" value="Ras"/>
    <property type="match status" value="1"/>
</dbReference>
<evidence type="ECO:0000256" key="4">
    <source>
        <dbReference type="SAM" id="MobiDB-lite"/>
    </source>
</evidence>
<dbReference type="GO" id="GO:0005525">
    <property type="term" value="F:GTP binding"/>
    <property type="evidence" value="ECO:0007669"/>
    <property type="project" value="UniProtKB-KW"/>
</dbReference>
<dbReference type="SMART" id="SM00175">
    <property type="entry name" value="RAB"/>
    <property type="match status" value="1"/>
</dbReference>
<dbReference type="Pfam" id="PF00071">
    <property type="entry name" value="Ras"/>
    <property type="match status" value="1"/>
</dbReference>
<dbReference type="PROSITE" id="PS51421">
    <property type="entry name" value="RAS"/>
    <property type="match status" value="1"/>
</dbReference>
<keyword evidence="2" id="KW-0547">Nucleotide-binding</keyword>
<dbReference type="GO" id="GO:0007165">
    <property type="term" value="P:signal transduction"/>
    <property type="evidence" value="ECO:0007669"/>
    <property type="project" value="InterPro"/>
</dbReference>
<sequence>MMLDFEVTELRVVVVGAGGVGKSSLTIRFLTSSFVDEGYNPTIEDSYRRQLVVDSEAVQLEILDTAGQEEYATMADQWYQFGRGFLLVYSVTDRASFEALSGVYGAITAAKLAHHVPAVVVSNKCDLEQLRTVSSAEGQALARSLGAPFVETSALDDVNVDLAFDELVRRVRRAERGAVRRRKEADDTRADPPQPKPKYELKTRRRSQDDVQDGRCCVIM</sequence>